<proteinExistence type="predicted"/>
<keyword evidence="3 11" id="KW-0597">Phosphoprotein</keyword>
<dbReference type="InterPro" id="IPR035965">
    <property type="entry name" value="PAS-like_dom_sf"/>
</dbReference>
<dbReference type="SUPFAM" id="SSF47384">
    <property type="entry name" value="Homodimeric domain of signal transducing histidine kinase"/>
    <property type="match status" value="1"/>
</dbReference>
<organism evidence="16">
    <name type="scientific">Desulfomonile tiedjei</name>
    <dbReference type="NCBI Taxonomy" id="2358"/>
    <lineage>
        <taxon>Bacteria</taxon>
        <taxon>Pseudomonadati</taxon>
        <taxon>Thermodesulfobacteriota</taxon>
        <taxon>Desulfomonilia</taxon>
        <taxon>Desulfomonilales</taxon>
        <taxon>Desulfomonilaceae</taxon>
        <taxon>Desulfomonile</taxon>
    </lineage>
</organism>
<gene>
    <name evidence="16" type="ORF">ENV54_00945</name>
</gene>
<evidence type="ECO:0000256" key="10">
    <source>
        <dbReference type="ARBA" id="ARBA00068150"/>
    </source>
</evidence>
<comment type="subunit">
    <text evidence="9">At low DSF concentrations, interacts with RpfF.</text>
</comment>
<dbReference type="PROSITE" id="PS50109">
    <property type="entry name" value="HIS_KIN"/>
    <property type="match status" value="1"/>
</dbReference>
<dbReference type="CDD" id="cd17546">
    <property type="entry name" value="REC_hyHK_CKI1_RcsC-like"/>
    <property type="match status" value="2"/>
</dbReference>
<evidence type="ECO:0000256" key="7">
    <source>
        <dbReference type="ARBA" id="ARBA00022840"/>
    </source>
</evidence>
<dbReference type="GO" id="GO:0000155">
    <property type="term" value="F:phosphorelay sensor kinase activity"/>
    <property type="evidence" value="ECO:0007669"/>
    <property type="project" value="InterPro"/>
</dbReference>
<feature type="domain" description="Histidine kinase" evidence="13">
    <location>
        <begin position="335"/>
        <end position="556"/>
    </location>
</feature>
<comment type="caution">
    <text evidence="16">The sequence shown here is derived from an EMBL/GenBank/DDBJ whole genome shotgun (WGS) entry which is preliminary data.</text>
</comment>
<dbReference type="PROSITE" id="PS50112">
    <property type="entry name" value="PAS"/>
    <property type="match status" value="1"/>
</dbReference>
<dbReference type="SMART" id="SM00091">
    <property type="entry name" value="PAS"/>
    <property type="match status" value="1"/>
</dbReference>
<reference evidence="16" key="1">
    <citation type="journal article" date="2020" name="mSystems">
        <title>Genome- and Community-Level Interaction Insights into Carbon Utilization and Element Cycling Functions of Hydrothermarchaeota in Hydrothermal Sediment.</title>
        <authorList>
            <person name="Zhou Z."/>
            <person name="Liu Y."/>
            <person name="Xu W."/>
            <person name="Pan J."/>
            <person name="Luo Z.H."/>
            <person name="Li M."/>
        </authorList>
    </citation>
    <scope>NUCLEOTIDE SEQUENCE [LARGE SCALE GENOMIC DNA]</scope>
    <source>
        <strain evidence="16">SpSt-769</strain>
    </source>
</reference>
<dbReference type="InterPro" id="IPR004358">
    <property type="entry name" value="Sig_transdc_His_kin-like_C"/>
</dbReference>
<dbReference type="InterPro" id="IPR011006">
    <property type="entry name" value="CheY-like_superfamily"/>
</dbReference>
<evidence type="ECO:0000259" key="14">
    <source>
        <dbReference type="PROSITE" id="PS50110"/>
    </source>
</evidence>
<dbReference type="SUPFAM" id="SSF55785">
    <property type="entry name" value="PYP-like sensor domain (PAS domain)"/>
    <property type="match status" value="1"/>
</dbReference>
<evidence type="ECO:0000259" key="15">
    <source>
        <dbReference type="PROSITE" id="PS50112"/>
    </source>
</evidence>
<dbReference type="PROSITE" id="PS50110">
    <property type="entry name" value="RESPONSE_REGULATORY"/>
    <property type="match status" value="3"/>
</dbReference>
<dbReference type="Gene3D" id="3.30.450.20">
    <property type="entry name" value="PAS domain"/>
    <property type="match status" value="1"/>
</dbReference>
<dbReference type="PANTHER" id="PTHR45339:SF1">
    <property type="entry name" value="HYBRID SIGNAL TRANSDUCTION HISTIDINE KINASE J"/>
    <property type="match status" value="1"/>
</dbReference>
<feature type="domain" description="PAS" evidence="15">
    <location>
        <begin position="202"/>
        <end position="253"/>
    </location>
</feature>
<evidence type="ECO:0000256" key="6">
    <source>
        <dbReference type="ARBA" id="ARBA00022777"/>
    </source>
</evidence>
<evidence type="ECO:0000256" key="3">
    <source>
        <dbReference type="ARBA" id="ARBA00022553"/>
    </source>
</evidence>
<keyword evidence="8" id="KW-0902">Two-component regulatory system</keyword>
<dbReference type="CDD" id="cd00082">
    <property type="entry name" value="HisKA"/>
    <property type="match status" value="1"/>
</dbReference>
<feature type="modified residue" description="4-aspartylphosphate" evidence="11">
    <location>
        <position position="67"/>
    </location>
</feature>
<comment type="catalytic activity">
    <reaction evidence="1">
        <text>ATP + protein L-histidine = ADP + protein N-phospho-L-histidine.</text>
        <dbReference type="EC" id="2.7.13.3"/>
    </reaction>
</comment>
<feature type="coiled-coil region" evidence="12">
    <location>
        <begin position="168"/>
        <end position="212"/>
    </location>
</feature>
<evidence type="ECO:0000259" key="13">
    <source>
        <dbReference type="PROSITE" id="PS50109"/>
    </source>
</evidence>
<evidence type="ECO:0000256" key="8">
    <source>
        <dbReference type="ARBA" id="ARBA00023012"/>
    </source>
</evidence>
<evidence type="ECO:0000256" key="2">
    <source>
        <dbReference type="ARBA" id="ARBA00012438"/>
    </source>
</evidence>
<evidence type="ECO:0000256" key="12">
    <source>
        <dbReference type="SAM" id="Coils"/>
    </source>
</evidence>
<keyword evidence="6" id="KW-0418">Kinase</keyword>
<dbReference type="Pfam" id="PF00072">
    <property type="entry name" value="Response_reg"/>
    <property type="match status" value="3"/>
</dbReference>
<dbReference type="InterPro" id="IPR001789">
    <property type="entry name" value="Sig_transdc_resp-reg_receiver"/>
</dbReference>
<dbReference type="FunFam" id="1.10.287.130:FF:000002">
    <property type="entry name" value="Two-component osmosensing histidine kinase"/>
    <property type="match status" value="1"/>
</dbReference>
<dbReference type="FunFam" id="3.30.565.10:FF:000010">
    <property type="entry name" value="Sensor histidine kinase RcsC"/>
    <property type="match status" value="1"/>
</dbReference>
<dbReference type="EC" id="2.7.13.3" evidence="2"/>
<dbReference type="CDD" id="cd16922">
    <property type="entry name" value="HATPase_EvgS-ArcB-TorS-like"/>
    <property type="match status" value="1"/>
</dbReference>
<dbReference type="SMART" id="SM00448">
    <property type="entry name" value="REC"/>
    <property type="match status" value="3"/>
</dbReference>
<dbReference type="Gene3D" id="3.30.565.10">
    <property type="entry name" value="Histidine kinase-like ATPase, C-terminal domain"/>
    <property type="match status" value="1"/>
</dbReference>
<evidence type="ECO:0000256" key="11">
    <source>
        <dbReference type="PROSITE-ProRule" id="PRU00169"/>
    </source>
</evidence>
<dbReference type="GO" id="GO:0005524">
    <property type="term" value="F:ATP binding"/>
    <property type="evidence" value="ECO:0007669"/>
    <property type="project" value="UniProtKB-KW"/>
</dbReference>
<evidence type="ECO:0000256" key="4">
    <source>
        <dbReference type="ARBA" id="ARBA00022679"/>
    </source>
</evidence>
<dbReference type="Gene3D" id="1.10.287.130">
    <property type="match status" value="1"/>
</dbReference>
<dbReference type="SMART" id="SM00388">
    <property type="entry name" value="HisKA"/>
    <property type="match status" value="1"/>
</dbReference>
<dbReference type="PANTHER" id="PTHR45339">
    <property type="entry name" value="HYBRID SIGNAL TRANSDUCTION HISTIDINE KINASE J"/>
    <property type="match status" value="1"/>
</dbReference>
<dbReference type="CDD" id="cd17598">
    <property type="entry name" value="REC_hyHK"/>
    <property type="match status" value="1"/>
</dbReference>
<dbReference type="Pfam" id="PF02518">
    <property type="entry name" value="HATPase_c"/>
    <property type="match status" value="1"/>
</dbReference>
<feature type="domain" description="Response regulatory" evidence="14">
    <location>
        <begin position="18"/>
        <end position="134"/>
    </location>
</feature>
<dbReference type="SUPFAM" id="SSF52172">
    <property type="entry name" value="CheY-like"/>
    <property type="match status" value="3"/>
</dbReference>
<dbReference type="InterPro" id="IPR003594">
    <property type="entry name" value="HATPase_dom"/>
</dbReference>
<feature type="modified residue" description="4-aspartylphosphate" evidence="11">
    <location>
        <position position="772"/>
    </location>
</feature>
<dbReference type="Pfam" id="PF13426">
    <property type="entry name" value="PAS_9"/>
    <property type="match status" value="1"/>
</dbReference>
<keyword evidence="7" id="KW-0067">ATP-binding</keyword>
<dbReference type="SUPFAM" id="SSF55874">
    <property type="entry name" value="ATPase domain of HSP90 chaperone/DNA topoisomerase II/histidine kinase"/>
    <property type="match status" value="1"/>
</dbReference>
<dbReference type="Gene3D" id="3.40.50.2300">
    <property type="match status" value="3"/>
</dbReference>
<dbReference type="CDD" id="cd00130">
    <property type="entry name" value="PAS"/>
    <property type="match status" value="1"/>
</dbReference>
<dbReference type="InterPro" id="IPR000014">
    <property type="entry name" value="PAS"/>
</dbReference>
<dbReference type="SMART" id="SM00387">
    <property type="entry name" value="HATPase_c"/>
    <property type="match status" value="1"/>
</dbReference>
<evidence type="ECO:0000256" key="9">
    <source>
        <dbReference type="ARBA" id="ARBA00064003"/>
    </source>
</evidence>
<dbReference type="InterPro" id="IPR036097">
    <property type="entry name" value="HisK_dim/P_sf"/>
</dbReference>
<dbReference type="EMBL" id="DTGT01000027">
    <property type="protein sequence ID" value="HGH59844.1"/>
    <property type="molecule type" value="Genomic_DNA"/>
</dbReference>
<dbReference type="InterPro" id="IPR036890">
    <property type="entry name" value="HATPase_C_sf"/>
</dbReference>
<dbReference type="NCBIfam" id="TIGR00229">
    <property type="entry name" value="sensory_box"/>
    <property type="match status" value="1"/>
</dbReference>
<sequence length="845" mass="94371">MTSQHSPQNRDPLQDEQEILIVEDSPTQAARLQFILEEHGFRVSWAPNGKAALEYLQKNHPTLVVSDVVMPEMDGYELCSKIKQDEKLKDIPVILLTALSDPSDIIKGLESGADNFITKPYQERFLISRIQYILINRELRSKFPTEMGIEIFFAGKKHFLAADRIQIIDLLLSSYEAAVEQFRELENANWELAKATETAEAEARKLRALIEAMDEGVVFADANDVITEANEWFIQQVGAHRKDIIGKELWEFFDQPHINSMLKNRINSFKSNTSRDPLIRTLQLFGKEVSFRVQPIFDSRSYRGVIFNIVDVTDLVEARNKMEQASKAKSEFLATMSHEIRTPMNGIIGMTDLALQTNLDNEQREYLSAVKESAEALLALINDILDLSKIEAGKFELAFVDFRLRDFLSRVITSLNVQAKAKGLSLSSQVSPDVPDFLLGDPGALRQILMNLLGNAIKFTEQGGVSVEVLLEKATNAQVVLHFVVADTGIGIPPQETARIFERFEQVDASTTRKYGGTGLGLAISNQLVRMMDGKMWVESELGKGSKFHFTVVLALQRDVSAAAIMGPASLRDLRVLIVDDNANNRTLLERMCLNWGMRPETVPSAKEALQAVQQAAVAGSPYDFVITDQSMPEMDGFELAKAITQEHAQNTNLKILLLTSMGTRGDAAKCMQAGIAAYLHKPVNEFELLDAVLHARRQTGAQNGQLPLITRHSLRESKKSLKILLVEDNKINQVLAQRLLQKWGHEVHVANNGKEAVEASANQDFDLILMDVQMPEMDGIQATRGIRQREETTGKHVPIFAMTAYAMESDKEKCLAAGMDGYVSKPINTQELFQTIEALTAEET</sequence>
<evidence type="ECO:0000256" key="1">
    <source>
        <dbReference type="ARBA" id="ARBA00000085"/>
    </source>
</evidence>
<dbReference type="Pfam" id="PF00512">
    <property type="entry name" value="HisKA"/>
    <property type="match status" value="1"/>
</dbReference>
<feature type="domain" description="Response regulatory" evidence="14">
    <location>
        <begin position="723"/>
        <end position="841"/>
    </location>
</feature>
<evidence type="ECO:0000256" key="5">
    <source>
        <dbReference type="ARBA" id="ARBA00022741"/>
    </source>
</evidence>
<dbReference type="AlphaFoldDB" id="A0A7C4AQ98"/>
<keyword evidence="4" id="KW-0808">Transferase</keyword>
<keyword evidence="5" id="KW-0547">Nucleotide-binding</keyword>
<accession>A0A7C4AQ98</accession>
<dbReference type="InterPro" id="IPR003661">
    <property type="entry name" value="HisK_dim/P_dom"/>
</dbReference>
<protein>
    <recommendedName>
        <fullName evidence="10">Sensory/regulatory protein RpfC</fullName>
        <ecNumber evidence="2">2.7.13.3</ecNumber>
    </recommendedName>
</protein>
<feature type="domain" description="Response regulatory" evidence="14">
    <location>
        <begin position="575"/>
        <end position="697"/>
    </location>
</feature>
<keyword evidence="12" id="KW-0175">Coiled coil</keyword>
<dbReference type="InterPro" id="IPR005467">
    <property type="entry name" value="His_kinase_dom"/>
</dbReference>
<evidence type="ECO:0000313" key="16">
    <source>
        <dbReference type="EMBL" id="HGH59844.1"/>
    </source>
</evidence>
<name>A0A7C4AQ98_9BACT</name>
<feature type="modified residue" description="4-aspartylphosphate" evidence="11">
    <location>
        <position position="629"/>
    </location>
</feature>
<dbReference type="PRINTS" id="PR00344">
    <property type="entry name" value="BCTRLSENSOR"/>
</dbReference>